<proteinExistence type="inferred from homology"/>
<evidence type="ECO:0000256" key="5">
    <source>
        <dbReference type="ARBA" id="ARBA00022989"/>
    </source>
</evidence>
<evidence type="ECO:0000256" key="3">
    <source>
        <dbReference type="ARBA" id="ARBA00022692"/>
    </source>
</evidence>
<evidence type="ECO:0000256" key="4">
    <source>
        <dbReference type="ARBA" id="ARBA00022801"/>
    </source>
</evidence>
<keyword evidence="5 7" id="KW-1133">Transmembrane helix</keyword>
<keyword evidence="4 9" id="KW-0378">Hydrolase</keyword>
<comment type="subcellular location">
    <subcellularLocation>
        <location evidence="1">Membrane</location>
        <topology evidence="1">Multi-pass membrane protein</topology>
    </subcellularLocation>
</comment>
<dbReference type="InterPro" id="IPR035952">
    <property type="entry name" value="Rhomboid-like_sf"/>
</dbReference>
<dbReference type="InterPro" id="IPR022764">
    <property type="entry name" value="Peptidase_S54_rhomboid_dom"/>
</dbReference>
<dbReference type="SUPFAM" id="SSF144091">
    <property type="entry name" value="Rhomboid-like"/>
    <property type="match status" value="1"/>
</dbReference>
<dbReference type="PANTHER" id="PTHR43731:SF14">
    <property type="entry name" value="PRESENILIN-ASSOCIATED RHOMBOID-LIKE PROTEIN, MITOCHONDRIAL"/>
    <property type="match status" value="1"/>
</dbReference>
<feature type="transmembrane region" description="Helical" evidence="7">
    <location>
        <begin position="171"/>
        <end position="188"/>
    </location>
</feature>
<dbReference type="EC" id="3.4.21.-" evidence="9"/>
<keyword evidence="3 7" id="KW-0812">Transmembrane</keyword>
<organism evidence="9 10">
    <name type="scientific">Ohtaekwangia kribbensis</name>
    <dbReference type="NCBI Taxonomy" id="688913"/>
    <lineage>
        <taxon>Bacteria</taxon>
        <taxon>Pseudomonadati</taxon>
        <taxon>Bacteroidota</taxon>
        <taxon>Cytophagia</taxon>
        <taxon>Cytophagales</taxon>
        <taxon>Fulvivirgaceae</taxon>
        <taxon>Ohtaekwangia</taxon>
    </lineage>
</organism>
<keyword evidence="9" id="KW-0645">Protease</keyword>
<reference evidence="10" key="1">
    <citation type="journal article" date="2019" name="Int. J. Syst. Evol. Microbiol.">
        <title>The Global Catalogue of Microorganisms (GCM) 10K type strain sequencing project: providing services to taxonomists for standard genome sequencing and annotation.</title>
        <authorList>
            <consortium name="The Broad Institute Genomics Platform"/>
            <consortium name="The Broad Institute Genome Sequencing Center for Infectious Disease"/>
            <person name="Wu L."/>
            <person name="Ma J."/>
        </authorList>
    </citation>
    <scope>NUCLEOTIDE SEQUENCE [LARGE SCALE GENOMIC DNA]</scope>
    <source>
        <strain evidence="10">CCUG 58938</strain>
    </source>
</reference>
<feature type="transmembrane region" description="Helical" evidence="7">
    <location>
        <begin position="137"/>
        <end position="159"/>
    </location>
</feature>
<feature type="transmembrane region" description="Helical" evidence="7">
    <location>
        <begin position="44"/>
        <end position="67"/>
    </location>
</feature>
<comment type="caution">
    <text evidence="9">The sequence shown here is derived from an EMBL/GenBank/DDBJ whole genome shotgun (WGS) entry which is preliminary data.</text>
</comment>
<dbReference type="GO" id="GO:0008233">
    <property type="term" value="F:peptidase activity"/>
    <property type="evidence" value="ECO:0007669"/>
    <property type="project" value="UniProtKB-KW"/>
</dbReference>
<sequence>MPVTYIIIGITVLISFAAYSNSNLMRQFMMNPYMISNRQQYYRFITSGFIHADHVHLFFNMFSLYFFGTTIEYIFGIIFGSAGTLYFITLYILGIIVSDIPSYMKHRNNPGYNALGASGGVASVIFASIIFQPLADIYIYFIPIPGFILGIAYIFFSWYQGKKANDNVNHDAHLYGAVFGVVFCAVLYPQSLPQFVEQIKNWEVLNRFL</sequence>
<keyword evidence="10" id="KW-1185">Reference proteome</keyword>
<comment type="similarity">
    <text evidence="2">Belongs to the peptidase S54 family.</text>
</comment>
<dbReference type="EMBL" id="JBHTKA010000007">
    <property type="protein sequence ID" value="MFD1000751.1"/>
    <property type="molecule type" value="Genomic_DNA"/>
</dbReference>
<name>A0ABW3K5N4_9BACT</name>
<evidence type="ECO:0000256" key="2">
    <source>
        <dbReference type="ARBA" id="ARBA00009045"/>
    </source>
</evidence>
<evidence type="ECO:0000256" key="7">
    <source>
        <dbReference type="SAM" id="Phobius"/>
    </source>
</evidence>
<dbReference type="RefSeq" id="WP_377580206.1">
    <property type="nucleotide sequence ID" value="NZ_JBHTKA010000007.1"/>
</dbReference>
<dbReference type="Pfam" id="PF01694">
    <property type="entry name" value="Rhomboid"/>
    <property type="match status" value="1"/>
</dbReference>
<keyword evidence="6 7" id="KW-0472">Membrane</keyword>
<feature type="domain" description="Peptidase S54 rhomboid" evidence="8">
    <location>
        <begin position="39"/>
        <end position="188"/>
    </location>
</feature>
<gene>
    <name evidence="9" type="ORF">ACFQ21_15600</name>
</gene>
<evidence type="ECO:0000313" key="10">
    <source>
        <dbReference type="Proteomes" id="UP001597112"/>
    </source>
</evidence>
<feature type="transmembrane region" description="Helical" evidence="7">
    <location>
        <begin position="73"/>
        <end position="100"/>
    </location>
</feature>
<dbReference type="InterPro" id="IPR050925">
    <property type="entry name" value="Rhomboid_protease_S54"/>
</dbReference>
<dbReference type="Proteomes" id="UP001597112">
    <property type="component" value="Unassembled WGS sequence"/>
</dbReference>
<dbReference type="PANTHER" id="PTHR43731">
    <property type="entry name" value="RHOMBOID PROTEASE"/>
    <property type="match status" value="1"/>
</dbReference>
<evidence type="ECO:0000256" key="6">
    <source>
        <dbReference type="ARBA" id="ARBA00023136"/>
    </source>
</evidence>
<evidence type="ECO:0000313" key="9">
    <source>
        <dbReference type="EMBL" id="MFD1000751.1"/>
    </source>
</evidence>
<evidence type="ECO:0000256" key="1">
    <source>
        <dbReference type="ARBA" id="ARBA00004141"/>
    </source>
</evidence>
<protein>
    <submittedName>
        <fullName evidence="9">Rhomboid family intramembrane serine protease</fullName>
        <ecNumber evidence="9">3.4.21.-</ecNumber>
    </submittedName>
</protein>
<evidence type="ECO:0000259" key="8">
    <source>
        <dbReference type="Pfam" id="PF01694"/>
    </source>
</evidence>
<dbReference type="GO" id="GO:0006508">
    <property type="term" value="P:proteolysis"/>
    <property type="evidence" value="ECO:0007669"/>
    <property type="project" value="UniProtKB-KW"/>
</dbReference>
<dbReference type="Gene3D" id="1.20.1540.10">
    <property type="entry name" value="Rhomboid-like"/>
    <property type="match status" value="1"/>
</dbReference>
<feature type="transmembrane region" description="Helical" evidence="7">
    <location>
        <begin position="112"/>
        <end position="131"/>
    </location>
</feature>
<accession>A0ABW3K5N4</accession>
<feature type="transmembrane region" description="Helical" evidence="7">
    <location>
        <begin position="6"/>
        <end position="24"/>
    </location>
</feature>